<sequence>MPATSASRERSLSSMKRKTYSYSTMGEDRLTLLAVLYIRRESVEDIEKVFNTFASTESRNMQFL</sequence>
<proteinExistence type="predicted"/>
<dbReference type="GO" id="GO:0046983">
    <property type="term" value="F:protein dimerization activity"/>
    <property type="evidence" value="ECO:0007669"/>
    <property type="project" value="InterPro"/>
</dbReference>
<reference evidence="2" key="2">
    <citation type="submission" date="2020-11" db="EMBL/GenBank/DDBJ databases">
        <authorList>
            <person name="McCartney M.A."/>
            <person name="Auch B."/>
            <person name="Kono T."/>
            <person name="Mallez S."/>
            <person name="Becker A."/>
            <person name="Gohl D.M."/>
            <person name="Silverstein K.A.T."/>
            <person name="Koren S."/>
            <person name="Bechman K.B."/>
            <person name="Herman A."/>
            <person name="Abrahante J.E."/>
            <person name="Garbe J."/>
        </authorList>
    </citation>
    <scope>NUCLEOTIDE SEQUENCE</scope>
    <source>
        <strain evidence="2">Duluth1</strain>
        <tissue evidence="2">Whole animal</tissue>
    </source>
</reference>
<accession>A0A9D4GJ97</accession>
<gene>
    <name evidence="2" type="ORF">DPMN_143501</name>
</gene>
<evidence type="ECO:0000259" key="1">
    <source>
        <dbReference type="Pfam" id="PF05699"/>
    </source>
</evidence>
<dbReference type="AlphaFoldDB" id="A0A9D4GJ97"/>
<dbReference type="EMBL" id="JAIWYP010000006">
    <property type="protein sequence ID" value="KAH3814982.1"/>
    <property type="molecule type" value="Genomic_DNA"/>
</dbReference>
<feature type="domain" description="HAT C-terminal dimerisation" evidence="1">
    <location>
        <begin position="1"/>
        <end position="41"/>
    </location>
</feature>
<organism evidence="2 3">
    <name type="scientific">Dreissena polymorpha</name>
    <name type="common">Zebra mussel</name>
    <name type="synonym">Mytilus polymorpha</name>
    <dbReference type="NCBI Taxonomy" id="45954"/>
    <lineage>
        <taxon>Eukaryota</taxon>
        <taxon>Metazoa</taxon>
        <taxon>Spiralia</taxon>
        <taxon>Lophotrochozoa</taxon>
        <taxon>Mollusca</taxon>
        <taxon>Bivalvia</taxon>
        <taxon>Autobranchia</taxon>
        <taxon>Heteroconchia</taxon>
        <taxon>Euheterodonta</taxon>
        <taxon>Imparidentia</taxon>
        <taxon>Neoheterodontei</taxon>
        <taxon>Myida</taxon>
        <taxon>Dreissenoidea</taxon>
        <taxon>Dreissenidae</taxon>
        <taxon>Dreissena</taxon>
    </lineage>
</organism>
<dbReference type="Proteomes" id="UP000828390">
    <property type="component" value="Unassembled WGS sequence"/>
</dbReference>
<dbReference type="Pfam" id="PF05699">
    <property type="entry name" value="Dimer_Tnp_hAT"/>
    <property type="match status" value="1"/>
</dbReference>
<comment type="caution">
    <text evidence="2">The sequence shown here is derived from an EMBL/GenBank/DDBJ whole genome shotgun (WGS) entry which is preliminary data.</text>
</comment>
<evidence type="ECO:0000313" key="3">
    <source>
        <dbReference type="Proteomes" id="UP000828390"/>
    </source>
</evidence>
<name>A0A9D4GJ97_DREPO</name>
<keyword evidence="3" id="KW-1185">Reference proteome</keyword>
<protein>
    <recommendedName>
        <fullName evidence="1">HAT C-terminal dimerisation domain-containing protein</fullName>
    </recommendedName>
</protein>
<evidence type="ECO:0000313" key="2">
    <source>
        <dbReference type="EMBL" id="KAH3814982.1"/>
    </source>
</evidence>
<dbReference type="InterPro" id="IPR008906">
    <property type="entry name" value="HATC_C_dom"/>
</dbReference>
<reference evidence="2" key="1">
    <citation type="journal article" date="2019" name="bioRxiv">
        <title>The Genome of the Zebra Mussel, Dreissena polymorpha: A Resource for Invasive Species Research.</title>
        <authorList>
            <person name="McCartney M.A."/>
            <person name="Auch B."/>
            <person name="Kono T."/>
            <person name="Mallez S."/>
            <person name="Zhang Y."/>
            <person name="Obille A."/>
            <person name="Becker A."/>
            <person name="Abrahante J.E."/>
            <person name="Garbe J."/>
            <person name="Badalamenti J.P."/>
            <person name="Herman A."/>
            <person name="Mangelson H."/>
            <person name="Liachko I."/>
            <person name="Sullivan S."/>
            <person name="Sone E.D."/>
            <person name="Koren S."/>
            <person name="Silverstein K.A.T."/>
            <person name="Beckman K.B."/>
            <person name="Gohl D.M."/>
        </authorList>
    </citation>
    <scope>NUCLEOTIDE SEQUENCE</scope>
    <source>
        <strain evidence="2">Duluth1</strain>
        <tissue evidence="2">Whole animal</tissue>
    </source>
</reference>